<feature type="domain" description="HTH marR-type" evidence="4">
    <location>
        <begin position="1"/>
        <end position="142"/>
    </location>
</feature>
<evidence type="ECO:0000256" key="2">
    <source>
        <dbReference type="ARBA" id="ARBA00023125"/>
    </source>
</evidence>
<dbReference type="AlphaFoldDB" id="A0A7W1XU86"/>
<dbReference type="Gene3D" id="1.10.10.10">
    <property type="entry name" value="Winged helix-like DNA-binding domain superfamily/Winged helix DNA-binding domain"/>
    <property type="match status" value="1"/>
</dbReference>
<accession>A0A7W1XU86</accession>
<evidence type="ECO:0000313" key="5">
    <source>
        <dbReference type="EMBL" id="MBA4603369.1"/>
    </source>
</evidence>
<sequence>MRPTKGIGFEIKVLSHLIKRCINDHVIKTRVKGLTGLQGIIIRYIFVHSQTRDVYQRDLENEFNIRRSSVTGVLQLMERNGLITREHAEHDARLKKLKLTPKAIKIHKIITQAIIEVEKKLRKDLSEDEINSFYTTLNKIKKNLEK</sequence>
<dbReference type="GO" id="GO:0003677">
    <property type="term" value="F:DNA binding"/>
    <property type="evidence" value="ECO:0007669"/>
    <property type="project" value="UniProtKB-KW"/>
</dbReference>
<keyword evidence="6" id="KW-1185">Reference proteome</keyword>
<dbReference type="InterPro" id="IPR000835">
    <property type="entry name" value="HTH_MarR-typ"/>
</dbReference>
<reference evidence="5 6" key="1">
    <citation type="submission" date="2020-07" db="EMBL/GenBank/DDBJ databases">
        <title>Thermoactinomyces phylogeny.</title>
        <authorList>
            <person name="Dunlap C."/>
        </authorList>
    </citation>
    <scope>NUCLEOTIDE SEQUENCE [LARGE SCALE GENOMIC DNA]</scope>
    <source>
        <strain evidence="5 6">AMNI-1</strain>
    </source>
</reference>
<dbReference type="PANTHER" id="PTHR42756:SF1">
    <property type="entry name" value="TRANSCRIPTIONAL REPRESSOR OF EMRAB OPERON"/>
    <property type="match status" value="1"/>
</dbReference>
<dbReference type="PANTHER" id="PTHR42756">
    <property type="entry name" value="TRANSCRIPTIONAL REGULATOR, MARR"/>
    <property type="match status" value="1"/>
</dbReference>
<dbReference type="PROSITE" id="PS50995">
    <property type="entry name" value="HTH_MARR_2"/>
    <property type="match status" value="1"/>
</dbReference>
<organism evidence="5 6">
    <name type="scientific">Thermoactinomyces mirandus</name>
    <dbReference type="NCBI Taxonomy" id="2756294"/>
    <lineage>
        <taxon>Bacteria</taxon>
        <taxon>Bacillati</taxon>
        <taxon>Bacillota</taxon>
        <taxon>Bacilli</taxon>
        <taxon>Bacillales</taxon>
        <taxon>Thermoactinomycetaceae</taxon>
        <taxon>Thermoactinomyces</taxon>
    </lineage>
</organism>
<evidence type="ECO:0000259" key="4">
    <source>
        <dbReference type="PROSITE" id="PS50995"/>
    </source>
</evidence>
<dbReference type="EMBL" id="JACEOL010000048">
    <property type="protein sequence ID" value="MBA4603369.1"/>
    <property type="molecule type" value="Genomic_DNA"/>
</dbReference>
<protein>
    <submittedName>
        <fullName evidence="5">MarR family transcriptional regulator</fullName>
    </submittedName>
</protein>
<dbReference type="SUPFAM" id="SSF46785">
    <property type="entry name" value="Winged helix' DNA-binding domain"/>
    <property type="match status" value="1"/>
</dbReference>
<proteinExistence type="predicted"/>
<evidence type="ECO:0000256" key="3">
    <source>
        <dbReference type="ARBA" id="ARBA00023163"/>
    </source>
</evidence>
<keyword evidence="1" id="KW-0805">Transcription regulation</keyword>
<evidence type="ECO:0000256" key="1">
    <source>
        <dbReference type="ARBA" id="ARBA00023015"/>
    </source>
</evidence>
<dbReference type="Proteomes" id="UP000538292">
    <property type="component" value="Unassembled WGS sequence"/>
</dbReference>
<keyword evidence="3" id="KW-0804">Transcription</keyword>
<gene>
    <name evidence="5" type="ORF">H2C83_13795</name>
</gene>
<dbReference type="SMART" id="SM00347">
    <property type="entry name" value="HTH_MARR"/>
    <property type="match status" value="1"/>
</dbReference>
<dbReference type="RefSeq" id="WP_181741842.1">
    <property type="nucleotide sequence ID" value="NZ_JACEOL010000048.1"/>
</dbReference>
<comment type="caution">
    <text evidence="5">The sequence shown here is derived from an EMBL/GenBank/DDBJ whole genome shotgun (WGS) entry which is preliminary data.</text>
</comment>
<dbReference type="PRINTS" id="PR00598">
    <property type="entry name" value="HTHMARR"/>
</dbReference>
<dbReference type="Pfam" id="PF12802">
    <property type="entry name" value="MarR_2"/>
    <property type="match status" value="1"/>
</dbReference>
<dbReference type="GO" id="GO:0003700">
    <property type="term" value="F:DNA-binding transcription factor activity"/>
    <property type="evidence" value="ECO:0007669"/>
    <property type="project" value="InterPro"/>
</dbReference>
<name>A0A7W1XU86_9BACL</name>
<keyword evidence="2" id="KW-0238">DNA-binding</keyword>
<evidence type="ECO:0000313" key="6">
    <source>
        <dbReference type="Proteomes" id="UP000538292"/>
    </source>
</evidence>
<dbReference type="InterPro" id="IPR036388">
    <property type="entry name" value="WH-like_DNA-bd_sf"/>
</dbReference>
<dbReference type="InterPro" id="IPR036390">
    <property type="entry name" value="WH_DNA-bd_sf"/>
</dbReference>